<dbReference type="EMBL" id="BOMN01000064">
    <property type="protein sequence ID" value="GIE22021.1"/>
    <property type="molecule type" value="Genomic_DNA"/>
</dbReference>
<keyword evidence="2" id="KW-0813">Transport</keyword>
<feature type="transmembrane region" description="Helical" evidence="8">
    <location>
        <begin position="341"/>
        <end position="362"/>
    </location>
</feature>
<keyword evidence="11" id="KW-1185">Reference proteome</keyword>
<evidence type="ECO:0000256" key="2">
    <source>
        <dbReference type="ARBA" id="ARBA00022448"/>
    </source>
</evidence>
<keyword evidence="4 8" id="KW-0812">Transmembrane</keyword>
<feature type="region of interest" description="Disordered" evidence="7">
    <location>
        <begin position="1"/>
        <end position="29"/>
    </location>
</feature>
<dbReference type="CDD" id="cd06173">
    <property type="entry name" value="MFS_MefA_like"/>
    <property type="match status" value="1"/>
</dbReference>
<keyword evidence="6 8" id="KW-0472">Membrane</keyword>
<evidence type="ECO:0000256" key="7">
    <source>
        <dbReference type="SAM" id="MobiDB-lite"/>
    </source>
</evidence>
<evidence type="ECO:0000313" key="11">
    <source>
        <dbReference type="Proteomes" id="UP000603200"/>
    </source>
</evidence>
<reference evidence="10 11" key="1">
    <citation type="submission" date="2021-01" db="EMBL/GenBank/DDBJ databases">
        <title>Whole genome shotgun sequence of Actinoplanes humidus NBRC 14915.</title>
        <authorList>
            <person name="Komaki H."/>
            <person name="Tamura T."/>
        </authorList>
    </citation>
    <scope>NUCLEOTIDE SEQUENCE [LARGE SCALE GENOMIC DNA]</scope>
    <source>
        <strain evidence="10 11">NBRC 14915</strain>
    </source>
</reference>
<dbReference type="Gene3D" id="1.20.1250.20">
    <property type="entry name" value="MFS general substrate transporter like domains"/>
    <property type="match status" value="1"/>
</dbReference>
<name>A0ABQ3ZTU9_9ACTN</name>
<dbReference type="PANTHER" id="PTHR23513">
    <property type="entry name" value="INTEGRAL MEMBRANE EFFLUX PROTEIN-RELATED"/>
    <property type="match status" value="1"/>
</dbReference>
<organism evidence="10 11">
    <name type="scientific">Winogradskya humida</name>
    <dbReference type="NCBI Taxonomy" id="113566"/>
    <lineage>
        <taxon>Bacteria</taxon>
        <taxon>Bacillati</taxon>
        <taxon>Actinomycetota</taxon>
        <taxon>Actinomycetes</taxon>
        <taxon>Micromonosporales</taxon>
        <taxon>Micromonosporaceae</taxon>
        <taxon>Winogradskya</taxon>
    </lineage>
</organism>
<accession>A0ABQ3ZTU9</accession>
<evidence type="ECO:0000256" key="8">
    <source>
        <dbReference type="SAM" id="Phobius"/>
    </source>
</evidence>
<evidence type="ECO:0000256" key="3">
    <source>
        <dbReference type="ARBA" id="ARBA00022475"/>
    </source>
</evidence>
<keyword evidence="5 8" id="KW-1133">Transmembrane helix</keyword>
<feature type="transmembrane region" description="Helical" evidence="8">
    <location>
        <begin position="190"/>
        <end position="216"/>
    </location>
</feature>
<feature type="transmembrane region" description="Helical" evidence="8">
    <location>
        <begin position="135"/>
        <end position="156"/>
    </location>
</feature>
<dbReference type="InterPro" id="IPR020846">
    <property type="entry name" value="MFS_dom"/>
</dbReference>
<dbReference type="Proteomes" id="UP000603200">
    <property type="component" value="Unassembled WGS sequence"/>
</dbReference>
<evidence type="ECO:0000313" key="10">
    <source>
        <dbReference type="EMBL" id="GIE22021.1"/>
    </source>
</evidence>
<dbReference type="Pfam" id="PF05977">
    <property type="entry name" value="MFS_3"/>
    <property type="match status" value="1"/>
</dbReference>
<evidence type="ECO:0000256" key="6">
    <source>
        <dbReference type="ARBA" id="ARBA00023136"/>
    </source>
</evidence>
<feature type="transmembrane region" description="Helical" evidence="8">
    <location>
        <begin position="71"/>
        <end position="94"/>
    </location>
</feature>
<comment type="caution">
    <text evidence="10">The sequence shown here is derived from an EMBL/GenBank/DDBJ whole genome shotgun (WGS) entry which is preliminary data.</text>
</comment>
<gene>
    <name evidence="10" type="ORF">Ahu01nite_051230</name>
</gene>
<dbReference type="RefSeq" id="WP_203839120.1">
    <property type="nucleotide sequence ID" value="NZ_BAAATV010000002.1"/>
</dbReference>
<evidence type="ECO:0000256" key="1">
    <source>
        <dbReference type="ARBA" id="ARBA00004651"/>
    </source>
</evidence>
<feature type="transmembrane region" description="Helical" evidence="8">
    <location>
        <begin position="289"/>
        <end position="309"/>
    </location>
</feature>
<dbReference type="PROSITE" id="PS50850">
    <property type="entry name" value="MFS"/>
    <property type="match status" value="1"/>
</dbReference>
<comment type="subcellular location">
    <subcellularLocation>
        <location evidence="1">Cell membrane</location>
        <topology evidence="1">Multi-pass membrane protein</topology>
    </subcellularLocation>
</comment>
<dbReference type="InterPro" id="IPR036259">
    <property type="entry name" value="MFS_trans_sf"/>
</dbReference>
<protein>
    <submittedName>
        <fullName evidence="10">MFS transporter</fullName>
    </submittedName>
</protein>
<sequence>MTTTAENEAESRAENKADGRAGSRAEGKAASQGVLKDSAFRHLWAGMTVSKFGSSIASIATPLIAVQVLDASAFLVSLLTAAVWLPWLLIGLPAGAWIDRIARRPVMLVSDLLAAVVVISVPIAAWLGVLTVGQLIVVEMLLGCASVFFTVAWTAYLPAMFDKDRLVGANSILQGTESTAQVAGPALGGVLIAAVTAATALVADAVSFLVSAFFIWRIRRPETRPERPEQRESIRKDIAAGIRWLARDRYLRNLTIHGATANLVLTGMNALLIVFLVREIGLGTTGVGLLMAITAVGGVGAAAAAPVLARRFGAARTMVGCKTLAGVAATLVPLTRPGAGLAIYVVGMIVMVFGVVAGNVLAGSFRQAYCPPHLLARVVTGMQFVNLGAIPVGAVLGGAVASAFGVRTAITIMTLGYAVSGLILLLGPFRGRRDLPASPADVALAG</sequence>
<dbReference type="InterPro" id="IPR010290">
    <property type="entry name" value="TM_effector"/>
</dbReference>
<feature type="compositionally biased region" description="Basic and acidic residues" evidence="7">
    <location>
        <begin position="9"/>
        <end position="27"/>
    </location>
</feature>
<feature type="domain" description="Major facilitator superfamily (MFS) profile" evidence="9">
    <location>
        <begin position="39"/>
        <end position="433"/>
    </location>
</feature>
<feature type="transmembrane region" description="Helical" evidence="8">
    <location>
        <begin position="374"/>
        <end position="398"/>
    </location>
</feature>
<evidence type="ECO:0000259" key="9">
    <source>
        <dbReference type="PROSITE" id="PS50850"/>
    </source>
</evidence>
<feature type="transmembrane region" description="Helical" evidence="8">
    <location>
        <begin position="254"/>
        <end position="277"/>
    </location>
</feature>
<dbReference type="SUPFAM" id="SSF103473">
    <property type="entry name" value="MFS general substrate transporter"/>
    <property type="match status" value="1"/>
</dbReference>
<evidence type="ECO:0000256" key="5">
    <source>
        <dbReference type="ARBA" id="ARBA00022989"/>
    </source>
</evidence>
<feature type="transmembrane region" description="Helical" evidence="8">
    <location>
        <begin position="106"/>
        <end position="129"/>
    </location>
</feature>
<feature type="transmembrane region" description="Helical" evidence="8">
    <location>
        <begin position="404"/>
        <end position="426"/>
    </location>
</feature>
<keyword evidence="3" id="KW-1003">Cell membrane</keyword>
<proteinExistence type="predicted"/>
<evidence type="ECO:0000256" key="4">
    <source>
        <dbReference type="ARBA" id="ARBA00022692"/>
    </source>
</evidence>
<dbReference type="PANTHER" id="PTHR23513:SF6">
    <property type="entry name" value="MAJOR FACILITATOR SUPERFAMILY ASSOCIATED DOMAIN-CONTAINING PROTEIN"/>
    <property type="match status" value="1"/>
</dbReference>